<dbReference type="PANTHER" id="PTHR10362">
    <property type="entry name" value="HISTIDINE AMMONIA-LYASE"/>
    <property type="match status" value="1"/>
</dbReference>
<keyword evidence="1 2" id="KW-0456">Lyase</keyword>
<evidence type="ECO:0000313" key="3">
    <source>
        <dbReference type="Proteomes" id="UP000070598"/>
    </source>
</evidence>
<feature type="non-terminal residue" evidence="2">
    <location>
        <position position="105"/>
    </location>
</feature>
<dbReference type="PATRIC" id="fig|1469144.9.peg.1975"/>
<protein>
    <submittedName>
        <fullName evidence="2">Histidine ammonia-lyase</fullName>
    </submittedName>
</protein>
<dbReference type="GO" id="GO:0016841">
    <property type="term" value="F:ammonia-lyase activity"/>
    <property type="evidence" value="ECO:0007669"/>
    <property type="project" value="UniProtKB-ARBA"/>
</dbReference>
<organism evidence="2 3">
    <name type="scientific">Carbonactinospora thermoautotrophica</name>
    <dbReference type="NCBI Taxonomy" id="1469144"/>
    <lineage>
        <taxon>Bacteria</taxon>
        <taxon>Bacillati</taxon>
        <taxon>Actinomycetota</taxon>
        <taxon>Actinomycetes</taxon>
        <taxon>Kitasatosporales</taxon>
        <taxon>Carbonactinosporaceae</taxon>
        <taxon>Carbonactinospora</taxon>
    </lineage>
</organism>
<dbReference type="AlphaFoldDB" id="A0A132NDW6"/>
<reference evidence="3" key="1">
    <citation type="submission" date="2015-02" db="EMBL/GenBank/DDBJ databases">
        <title>Physiological reanalysis, assessment of diazotrophy, and genome sequences of multiple isolates of Streptomyces thermoautotrophicus.</title>
        <authorList>
            <person name="MacKellar D.C."/>
            <person name="Lieber L."/>
            <person name="Norman J."/>
            <person name="Bolger A."/>
            <person name="Tobin C."/>
            <person name="Murray J.W."/>
            <person name="Friesen M."/>
            <person name="Prell J."/>
        </authorList>
    </citation>
    <scope>NUCLEOTIDE SEQUENCE [LARGE SCALE GENOMIC DNA]</scope>
    <source>
        <strain evidence="3">UBT1</strain>
    </source>
</reference>
<comment type="caution">
    <text evidence="2">The sequence shown here is derived from an EMBL/GenBank/DDBJ whole genome shotgun (WGS) entry which is preliminary data.</text>
</comment>
<name>A0A132NDW6_9ACTN</name>
<dbReference type="Gene3D" id="1.10.275.10">
    <property type="entry name" value="Fumarase/aspartase (N-terminal domain)"/>
    <property type="match status" value="1"/>
</dbReference>
<dbReference type="SUPFAM" id="SSF48557">
    <property type="entry name" value="L-aspartase-like"/>
    <property type="match status" value="1"/>
</dbReference>
<proteinExistence type="predicted"/>
<dbReference type="EMBL" id="JYIK01001003">
    <property type="protein sequence ID" value="KWX08187.1"/>
    <property type="molecule type" value="Genomic_DNA"/>
</dbReference>
<dbReference type="InterPro" id="IPR001106">
    <property type="entry name" value="Aromatic_Lyase"/>
</dbReference>
<accession>A0A132NDW6</accession>
<dbReference type="Proteomes" id="UP000070598">
    <property type="component" value="Unassembled WGS sequence"/>
</dbReference>
<dbReference type="InterPro" id="IPR024083">
    <property type="entry name" value="Fumarase/histidase_N"/>
</dbReference>
<dbReference type="InterPro" id="IPR008948">
    <property type="entry name" value="L-Aspartase-like"/>
</dbReference>
<evidence type="ECO:0000313" key="2">
    <source>
        <dbReference type="EMBL" id="KWX08187.1"/>
    </source>
</evidence>
<gene>
    <name evidence="2" type="ORF">TR74_16050</name>
</gene>
<dbReference type="RefSeq" id="WP_198532810.1">
    <property type="nucleotide sequence ID" value="NZ_JYIK01001003.1"/>
</dbReference>
<sequence length="105" mass="10956">MTSTTGPVLVGPKPLTEDEILAVARRDAPVRLTEEALAAMAASRAQVEALAASPTPAYGVSTGFGALATRHIPAELRAQLQRSLIRSHAAGSGPEVEREVVRALM</sequence>
<evidence type="ECO:0000256" key="1">
    <source>
        <dbReference type="ARBA" id="ARBA00023239"/>
    </source>
</evidence>
<dbReference type="Pfam" id="PF00221">
    <property type="entry name" value="Lyase_aromatic"/>
    <property type="match status" value="1"/>
</dbReference>